<dbReference type="Proteomes" id="UP000245124">
    <property type="component" value="Unassembled WGS sequence"/>
</dbReference>
<reference evidence="1 2" key="1">
    <citation type="submission" date="2017-06" db="EMBL/GenBank/DDBJ databases">
        <title>Genome sequencing of cyanobaciteial culture collection at National Institute for Environmental Studies (NIES).</title>
        <authorList>
            <person name="Hirose Y."/>
            <person name="Shimura Y."/>
            <person name="Fujisawa T."/>
            <person name="Nakamura Y."/>
            <person name="Kawachi M."/>
        </authorList>
    </citation>
    <scope>NUCLEOTIDE SEQUENCE [LARGE SCALE GENOMIC DNA]</scope>
    <source>
        <strain evidence="1 2">NIES-4072</strain>
    </source>
</reference>
<dbReference type="AlphaFoldDB" id="A0A2R5FW96"/>
<evidence type="ECO:0000313" key="2">
    <source>
        <dbReference type="Proteomes" id="UP000245124"/>
    </source>
</evidence>
<name>A0A2R5FW96_NOSCO</name>
<sequence length="168" mass="19220">MLMELKFLNLGFEAGDMKAIVTVVEKISSEAHIDIPEGLAELGIRQHVVDHYNSGEMLALMNIFHVDFESISVHIGKKPQITWQPGKPWSSKRPYYFCKLGRFTLTLLTDTEQNLTRTEVYFGHHKQLIYTSEKEISKELATVELQNFLSGLAVELQTLSHIEFPEQV</sequence>
<protein>
    <submittedName>
        <fullName evidence="1">Uncharacterized protein</fullName>
    </submittedName>
</protein>
<organism evidence="1 2">
    <name type="scientific">Nostoc commune NIES-4072</name>
    <dbReference type="NCBI Taxonomy" id="2005467"/>
    <lineage>
        <taxon>Bacteria</taxon>
        <taxon>Bacillati</taxon>
        <taxon>Cyanobacteriota</taxon>
        <taxon>Cyanophyceae</taxon>
        <taxon>Nostocales</taxon>
        <taxon>Nostocaceae</taxon>
        <taxon>Nostoc</taxon>
    </lineage>
</organism>
<dbReference type="EMBL" id="BDUD01000002">
    <property type="protein sequence ID" value="GBG22990.1"/>
    <property type="molecule type" value="Genomic_DNA"/>
</dbReference>
<gene>
    <name evidence="1" type="ORF">NIES4072_67020</name>
</gene>
<accession>A0A2R5FW96</accession>
<keyword evidence="2" id="KW-1185">Reference proteome</keyword>
<comment type="caution">
    <text evidence="1">The sequence shown here is derived from an EMBL/GenBank/DDBJ whole genome shotgun (WGS) entry which is preliminary data.</text>
</comment>
<evidence type="ECO:0000313" key="1">
    <source>
        <dbReference type="EMBL" id="GBG22990.1"/>
    </source>
</evidence>
<proteinExistence type="predicted"/>